<reference evidence="3 4" key="1">
    <citation type="journal article" date="2020" name="Antonie Van Leeuwenhoek">
        <title>Rhodopirellula heiligendammensis sp. nov., Rhodopirellula pilleata sp. nov., and Rhodopirellula solitaria sp. nov. isolated from natural or artificial marine surfaces in Northern Germany and California, USA, and emended description of the genus Rhodopirellula.</title>
        <authorList>
            <person name="Kallscheuer N."/>
            <person name="Wiegand S."/>
            <person name="Jogler M."/>
            <person name="Boedeker C."/>
            <person name="Peeters S.H."/>
            <person name="Rast P."/>
            <person name="Heuer A."/>
            <person name="Jetten M.S.M."/>
            <person name="Rohde M."/>
            <person name="Jogler C."/>
        </authorList>
    </citation>
    <scope>NUCLEOTIDE SEQUENCE [LARGE SCALE GENOMIC DNA]</scope>
    <source>
        <strain evidence="3 4">Poly21</strain>
    </source>
</reference>
<evidence type="ECO:0000256" key="1">
    <source>
        <dbReference type="SAM" id="MobiDB-lite"/>
    </source>
</evidence>
<dbReference type="RefSeq" id="WP_302119192.1">
    <property type="nucleotide sequence ID" value="NZ_SJPU01000002.1"/>
</dbReference>
<evidence type="ECO:0000313" key="4">
    <source>
        <dbReference type="Proteomes" id="UP000319908"/>
    </source>
</evidence>
<evidence type="ECO:0008006" key="5">
    <source>
        <dbReference type="Google" id="ProtNLM"/>
    </source>
</evidence>
<keyword evidence="4" id="KW-1185">Reference proteome</keyword>
<feature type="signal peptide" evidence="2">
    <location>
        <begin position="1"/>
        <end position="20"/>
    </location>
</feature>
<organism evidence="3 4">
    <name type="scientific">Allorhodopirellula heiligendammensis</name>
    <dbReference type="NCBI Taxonomy" id="2714739"/>
    <lineage>
        <taxon>Bacteria</taxon>
        <taxon>Pseudomonadati</taxon>
        <taxon>Planctomycetota</taxon>
        <taxon>Planctomycetia</taxon>
        <taxon>Pirellulales</taxon>
        <taxon>Pirellulaceae</taxon>
        <taxon>Allorhodopirellula</taxon>
    </lineage>
</organism>
<dbReference type="AlphaFoldDB" id="A0A5C6BXS6"/>
<keyword evidence="2" id="KW-0732">Signal</keyword>
<accession>A0A5C6BXS6</accession>
<gene>
    <name evidence="3" type="ORF">Poly21_34760</name>
</gene>
<sequence length="53" mass="5743">MRSTSLHMLFLAATAFMLFAPGCGSSSEPTIIEQPPVPEDQYDENGVELEKGV</sequence>
<comment type="caution">
    <text evidence="3">The sequence shown here is derived from an EMBL/GenBank/DDBJ whole genome shotgun (WGS) entry which is preliminary data.</text>
</comment>
<feature type="chain" id="PRO_5022986933" description="Secreted protein" evidence="2">
    <location>
        <begin position="21"/>
        <end position="53"/>
    </location>
</feature>
<feature type="region of interest" description="Disordered" evidence="1">
    <location>
        <begin position="27"/>
        <end position="53"/>
    </location>
</feature>
<protein>
    <recommendedName>
        <fullName evidence="5">Secreted protein</fullName>
    </recommendedName>
</protein>
<dbReference type="Proteomes" id="UP000319908">
    <property type="component" value="Unassembled WGS sequence"/>
</dbReference>
<proteinExistence type="predicted"/>
<name>A0A5C6BXS6_9BACT</name>
<dbReference type="EMBL" id="SJPU01000002">
    <property type="protein sequence ID" value="TWU16271.1"/>
    <property type="molecule type" value="Genomic_DNA"/>
</dbReference>
<evidence type="ECO:0000313" key="3">
    <source>
        <dbReference type="EMBL" id="TWU16271.1"/>
    </source>
</evidence>
<evidence type="ECO:0000256" key="2">
    <source>
        <dbReference type="SAM" id="SignalP"/>
    </source>
</evidence>